<dbReference type="EMBL" id="JBGFTR010000019">
    <property type="protein sequence ID" value="MFH7566061.1"/>
    <property type="molecule type" value="Genomic_DNA"/>
</dbReference>
<dbReference type="Pfam" id="PF10986">
    <property type="entry name" value="ZrgA"/>
    <property type="match status" value="1"/>
</dbReference>
<keyword evidence="3" id="KW-1185">Reference proteome</keyword>
<evidence type="ECO:0000313" key="2">
    <source>
        <dbReference type="EMBL" id="MFH7566061.1"/>
    </source>
</evidence>
<proteinExistence type="predicted"/>
<dbReference type="InterPro" id="IPR021253">
    <property type="entry name" value="ZrgA-like"/>
</dbReference>
<protein>
    <submittedName>
        <fullName evidence="2">DUF2796 domain-containing protein</fullName>
    </submittedName>
</protein>
<keyword evidence="1" id="KW-0732">Signal</keyword>
<sequence>MNLKPLLFVLLPATLSAHAQHGVHEHGFGQLNLVLSQQQLVLELHSPAADIVGFEHNPATGEEQAAYDQALQKAQHAAALFTLPASAGCELQQTRHIEQEDHEHGEHQHEEHDHEHGHTDIQLHYSWQCSQPDALNALDASGLFTQFPSFHRIELQGIVPAGQIAATLTAQQPGASW</sequence>
<evidence type="ECO:0000313" key="3">
    <source>
        <dbReference type="Proteomes" id="UP001610706"/>
    </source>
</evidence>
<accession>A0ABW7P3N0</accession>
<evidence type="ECO:0000256" key="1">
    <source>
        <dbReference type="SAM" id="SignalP"/>
    </source>
</evidence>
<reference evidence="2 3" key="1">
    <citation type="submission" date="2024-08" db="EMBL/GenBank/DDBJ databases">
        <title>Oceanimonas smirnovii Genome sequencing and assembly.</title>
        <authorList>
            <person name="Tang B."/>
        </authorList>
    </citation>
    <scope>NUCLEOTIDE SEQUENCE [LARGE SCALE GENOMIC DNA]</scope>
    <source>
        <strain evidence="2 3">OS2020-119</strain>
    </source>
</reference>
<name>A0ABW7P3N0_9GAMM</name>
<feature type="signal peptide" evidence="1">
    <location>
        <begin position="1"/>
        <end position="19"/>
    </location>
</feature>
<dbReference type="Proteomes" id="UP001610706">
    <property type="component" value="Unassembled WGS sequence"/>
</dbReference>
<gene>
    <name evidence="2" type="ORF">AB9R89_12080</name>
</gene>
<feature type="chain" id="PRO_5046323884" evidence="1">
    <location>
        <begin position="20"/>
        <end position="177"/>
    </location>
</feature>
<dbReference type="RefSeq" id="WP_395545656.1">
    <property type="nucleotide sequence ID" value="NZ_CP166302.1"/>
</dbReference>
<organism evidence="2 3">
    <name type="scientific">Oceanimonas smirnovii</name>
    <dbReference type="NCBI Taxonomy" id="264574"/>
    <lineage>
        <taxon>Bacteria</taxon>
        <taxon>Pseudomonadati</taxon>
        <taxon>Pseudomonadota</taxon>
        <taxon>Gammaproteobacteria</taxon>
        <taxon>Aeromonadales</taxon>
        <taxon>Aeromonadaceae</taxon>
        <taxon>Oceanimonas</taxon>
    </lineage>
</organism>
<comment type="caution">
    <text evidence="2">The sequence shown here is derived from an EMBL/GenBank/DDBJ whole genome shotgun (WGS) entry which is preliminary data.</text>
</comment>